<name>A0A1M6H8B3_9FIRM</name>
<dbReference type="Proteomes" id="UP000184536">
    <property type="component" value="Unassembled WGS sequence"/>
</dbReference>
<sequence>MYVLGIDIGTQGVRGLVVDKNGYVAAAHSTPFEVINTSEIESHKEQNPSIWWDATMETIKGIINILKEKKIDPDEIFRLL</sequence>
<dbReference type="SUPFAM" id="SSF53067">
    <property type="entry name" value="Actin-like ATPase domain"/>
    <property type="match status" value="1"/>
</dbReference>
<dbReference type="EMBL" id="FQZV01000016">
    <property type="protein sequence ID" value="SHJ18471.1"/>
    <property type="molecule type" value="Genomic_DNA"/>
</dbReference>
<evidence type="ECO:0000256" key="3">
    <source>
        <dbReference type="ARBA" id="ARBA00022777"/>
    </source>
</evidence>
<dbReference type="Pfam" id="PF00370">
    <property type="entry name" value="FGGY_N"/>
    <property type="match status" value="1"/>
</dbReference>
<evidence type="ECO:0000256" key="2">
    <source>
        <dbReference type="ARBA" id="ARBA00022679"/>
    </source>
</evidence>
<feature type="domain" description="Carbohydrate kinase FGGY N-terminal" evidence="4">
    <location>
        <begin position="2"/>
        <end position="75"/>
    </location>
</feature>
<evidence type="ECO:0000256" key="1">
    <source>
        <dbReference type="ARBA" id="ARBA00009156"/>
    </source>
</evidence>
<evidence type="ECO:0000313" key="6">
    <source>
        <dbReference type="Proteomes" id="UP000184536"/>
    </source>
</evidence>
<dbReference type="InterPro" id="IPR050406">
    <property type="entry name" value="FGGY_Carb_Kinase"/>
</dbReference>
<keyword evidence="6" id="KW-1185">Reference proteome</keyword>
<dbReference type="InterPro" id="IPR043129">
    <property type="entry name" value="ATPase_NBD"/>
</dbReference>
<protein>
    <submittedName>
        <fullName evidence="5">FGGY family of carbohydrate kinases, N-terminal domain</fullName>
    </submittedName>
</protein>
<dbReference type="RefSeq" id="WP_190014286.1">
    <property type="nucleotide sequence ID" value="NZ_FQZV01000016.1"/>
</dbReference>
<keyword evidence="2" id="KW-0808">Transferase</keyword>
<dbReference type="STRING" id="1121919.SAMN02745975_01484"/>
<reference evidence="6" key="1">
    <citation type="submission" date="2016-11" db="EMBL/GenBank/DDBJ databases">
        <authorList>
            <person name="Varghese N."/>
            <person name="Submissions S."/>
        </authorList>
    </citation>
    <scope>NUCLEOTIDE SEQUENCE [LARGE SCALE GENOMIC DNA]</scope>
    <source>
        <strain evidence="6">DSM 17957</strain>
    </source>
</reference>
<organism evidence="5 6">
    <name type="scientific">Geosporobacter subterraneus DSM 17957</name>
    <dbReference type="NCBI Taxonomy" id="1121919"/>
    <lineage>
        <taxon>Bacteria</taxon>
        <taxon>Bacillati</taxon>
        <taxon>Bacillota</taxon>
        <taxon>Clostridia</taxon>
        <taxon>Peptostreptococcales</taxon>
        <taxon>Thermotaleaceae</taxon>
        <taxon>Geosporobacter</taxon>
    </lineage>
</organism>
<dbReference type="GO" id="GO:0005975">
    <property type="term" value="P:carbohydrate metabolic process"/>
    <property type="evidence" value="ECO:0007669"/>
    <property type="project" value="InterPro"/>
</dbReference>
<proteinExistence type="inferred from homology"/>
<gene>
    <name evidence="5" type="ORF">SAMN02745975_01484</name>
</gene>
<dbReference type="GO" id="GO:0016301">
    <property type="term" value="F:kinase activity"/>
    <property type="evidence" value="ECO:0007669"/>
    <property type="project" value="UniProtKB-KW"/>
</dbReference>
<dbReference type="AlphaFoldDB" id="A0A1M6H8B3"/>
<evidence type="ECO:0000259" key="4">
    <source>
        <dbReference type="Pfam" id="PF00370"/>
    </source>
</evidence>
<evidence type="ECO:0000313" key="5">
    <source>
        <dbReference type="EMBL" id="SHJ18471.1"/>
    </source>
</evidence>
<dbReference type="InterPro" id="IPR018484">
    <property type="entry name" value="FGGY_N"/>
</dbReference>
<accession>A0A1M6H8B3</accession>
<comment type="similarity">
    <text evidence="1">Belongs to the FGGY kinase family.</text>
</comment>
<dbReference type="PANTHER" id="PTHR43095">
    <property type="entry name" value="SUGAR KINASE"/>
    <property type="match status" value="1"/>
</dbReference>
<dbReference type="PANTHER" id="PTHR43095:SF5">
    <property type="entry name" value="XYLULOSE KINASE"/>
    <property type="match status" value="1"/>
</dbReference>
<dbReference type="Gene3D" id="3.30.420.40">
    <property type="match status" value="1"/>
</dbReference>
<keyword evidence="3 5" id="KW-0418">Kinase</keyword>